<keyword evidence="3" id="KW-1185">Reference proteome</keyword>
<gene>
    <name evidence="1" type="ORF">UJA718_LOCUS46313</name>
    <name evidence="2" type="ORF">UJA718_LOCUS47715</name>
</gene>
<evidence type="ECO:0000313" key="1">
    <source>
        <dbReference type="EMBL" id="CAF4918660.1"/>
    </source>
</evidence>
<organism evidence="2 3">
    <name type="scientific">Rotaria socialis</name>
    <dbReference type="NCBI Taxonomy" id="392032"/>
    <lineage>
        <taxon>Eukaryota</taxon>
        <taxon>Metazoa</taxon>
        <taxon>Spiralia</taxon>
        <taxon>Gnathifera</taxon>
        <taxon>Rotifera</taxon>
        <taxon>Eurotatoria</taxon>
        <taxon>Bdelloidea</taxon>
        <taxon>Philodinida</taxon>
        <taxon>Philodinidae</taxon>
        <taxon>Rotaria</taxon>
    </lineage>
</organism>
<accession>A0A821XZ54</accession>
<proteinExistence type="predicted"/>
<reference evidence="2" key="1">
    <citation type="submission" date="2021-02" db="EMBL/GenBank/DDBJ databases">
        <authorList>
            <person name="Nowell W R."/>
        </authorList>
    </citation>
    <scope>NUCLEOTIDE SEQUENCE</scope>
</reference>
<sequence>IEETLTEEQTEFANEFMNVETSATPVREYDELVRYFDYTIDNEKKT</sequence>
<dbReference type="EMBL" id="CAJOBP010082233">
    <property type="protein sequence ID" value="CAF4918660.1"/>
    <property type="molecule type" value="Genomic_DNA"/>
</dbReference>
<dbReference type="Proteomes" id="UP000663873">
    <property type="component" value="Unassembled WGS sequence"/>
</dbReference>
<evidence type="ECO:0000313" key="3">
    <source>
        <dbReference type="Proteomes" id="UP000663873"/>
    </source>
</evidence>
<dbReference type="AlphaFoldDB" id="A0A821XZ54"/>
<protein>
    <submittedName>
        <fullName evidence="2">Uncharacterized protein</fullName>
    </submittedName>
</protein>
<comment type="caution">
    <text evidence="2">The sequence shown here is derived from an EMBL/GenBank/DDBJ whole genome shotgun (WGS) entry which is preliminary data.</text>
</comment>
<evidence type="ECO:0000313" key="2">
    <source>
        <dbReference type="EMBL" id="CAF4950085.1"/>
    </source>
</evidence>
<name>A0A821XZ54_9BILA</name>
<dbReference type="EMBL" id="CAJOBP010091851">
    <property type="protein sequence ID" value="CAF4950085.1"/>
    <property type="molecule type" value="Genomic_DNA"/>
</dbReference>
<feature type="non-terminal residue" evidence="2">
    <location>
        <position position="1"/>
    </location>
</feature>